<dbReference type="AlphaFoldDB" id="A0A9X4MI22"/>
<protein>
    <submittedName>
        <fullName evidence="1">Ankyrin</fullName>
    </submittedName>
</protein>
<dbReference type="EMBL" id="JAPHEH010000001">
    <property type="protein sequence ID" value="MDG4476610.1"/>
    <property type="molecule type" value="Genomic_DNA"/>
</dbReference>
<evidence type="ECO:0000313" key="2">
    <source>
        <dbReference type="Proteomes" id="UP001154240"/>
    </source>
</evidence>
<organism evidence="1 2">
    <name type="scientific">Thiovibrio frasassiensis</name>
    <dbReference type="NCBI Taxonomy" id="2984131"/>
    <lineage>
        <taxon>Bacteria</taxon>
        <taxon>Pseudomonadati</taxon>
        <taxon>Thermodesulfobacteriota</taxon>
        <taxon>Desulfobulbia</taxon>
        <taxon>Desulfobulbales</taxon>
        <taxon>Thiovibrionaceae</taxon>
        <taxon>Thiovibrio</taxon>
    </lineage>
</organism>
<keyword evidence="2" id="KW-1185">Reference proteome</keyword>
<dbReference type="RefSeq" id="WP_307633575.1">
    <property type="nucleotide sequence ID" value="NZ_JAPHEH010000001.1"/>
</dbReference>
<reference evidence="1" key="2">
    <citation type="submission" date="2022-10" db="EMBL/GenBank/DDBJ databases">
        <authorList>
            <person name="Aronson H.S."/>
        </authorList>
    </citation>
    <scope>NUCLEOTIDE SEQUENCE</scope>
    <source>
        <strain evidence="1">RS19-109</strain>
    </source>
</reference>
<comment type="caution">
    <text evidence="1">The sequence shown here is derived from an EMBL/GenBank/DDBJ whole genome shotgun (WGS) entry which is preliminary data.</text>
</comment>
<gene>
    <name evidence="1" type="ORF">OLX77_10645</name>
</gene>
<reference evidence="1" key="1">
    <citation type="journal article" date="2022" name="bioRxiv">
        <title>Thiovibrio frasassiensisgen. nov., sp. nov., an autotrophic, elemental sulfur disproportionating bacterium isolated from sulfidic karst sediment, and proposal of Thiovibrionaceae fam. nov.</title>
        <authorList>
            <person name="Aronson H."/>
            <person name="Thomas C."/>
            <person name="Bhattacharyya M."/>
            <person name="Eckstein S."/>
            <person name="Jensen S."/>
            <person name="Barco R."/>
            <person name="Macalady J."/>
            <person name="Amend J."/>
        </authorList>
    </citation>
    <scope>NUCLEOTIDE SEQUENCE</scope>
    <source>
        <strain evidence="1">RS19-109</strain>
    </source>
</reference>
<evidence type="ECO:0000313" key="1">
    <source>
        <dbReference type="EMBL" id="MDG4476610.1"/>
    </source>
</evidence>
<proteinExistence type="predicted"/>
<sequence length="61" mass="6723">MMSNSDKKVCPECNGEKVIQGTCECNSEWRGSKTGDDWNDCQCVPQVTCPMCKGTGFVENL</sequence>
<accession>A0A9X4MI22</accession>
<dbReference type="Proteomes" id="UP001154240">
    <property type="component" value="Unassembled WGS sequence"/>
</dbReference>
<name>A0A9X4MI22_9BACT</name>